<gene>
    <name evidence="3" type="ORF">GCM10009710_25310</name>
</gene>
<protein>
    <recommendedName>
        <fullName evidence="5">Family 16 glycosylhydrolase</fullName>
    </recommendedName>
</protein>
<dbReference type="Gene3D" id="2.60.120.200">
    <property type="match status" value="1"/>
</dbReference>
<sequence>MEERFTGTELDPSRWVASYLPAWSSRAASAATYDLGSDGLRLSIPPQHPLWCPDLHEEPLRVSAVQSGSWSGPVGSTHGQQPFRDGLVVREAQPTLHGIVPHRGRIEVECSARVGAGSMFSAWMVGMEDEPDRCGEICLVEVFGSTVTDGTAEVGRGVHPFRDPALVEEFAAPRTTLDVSSPHVYAVDWRPDGIDWTIDGELVASSTQSPDYPMMLILGVFDFPEATPHAGADLVPGLVVHRVAVTAAATP</sequence>
<dbReference type="SUPFAM" id="SSF49899">
    <property type="entry name" value="Concanavalin A-like lectins/glucanases"/>
    <property type="match status" value="1"/>
</dbReference>
<evidence type="ECO:0008006" key="5">
    <source>
        <dbReference type="Google" id="ProtNLM"/>
    </source>
</evidence>
<name>A0ABP4W0I7_9ACTN</name>
<evidence type="ECO:0000313" key="4">
    <source>
        <dbReference type="Proteomes" id="UP001501057"/>
    </source>
</evidence>
<evidence type="ECO:0000313" key="3">
    <source>
        <dbReference type="EMBL" id="GAA1744164.1"/>
    </source>
</evidence>
<dbReference type="Proteomes" id="UP001501057">
    <property type="component" value="Unassembled WGS sequence"/>
</dbReference>
<evidence type="ECO:0000259" key="2">
    <source>
        <dbReference type="PROSITE" id="PS51762"/>
    </source>
</evidence>
<evidence type="ECO:0000259" key="1">
    <source>
        <dbReference type="PROSITE" id="PS50008"/>
    </source>
</evidence>
<dbReference type="RefSeq" id="WP_344202184.1">
    <property type="nucleotide sequence ID" value="NZ_BAAAME010000004.1"/>
</dbReference>
<feature type="domain" description="GH16" evidence="2">
    <location>
        <begin position="13"/>
        <end position="251"/>
    </location>
</feature>
<comment type="caution">
    <text evidence="3">The sequence shown here is derived from an EMBL/GenBank/DDBJ whole genome shotgun (WGS) entry which is preliminary data.</text>
</comment>
<dbReference type="CDD" id="cd00413">
    <property type="entry name" value="Glyco_hydrolase_16"/>
    <property type="match status" value="1"/>
</dbReference>
<dbReference type="PROSITE" id="PS50008">
    <property type="entry name" value="PIPLC_Y_DOMAIN"/>
    <property type="match status" value="1"/>
</dbReference>
<dbReference type="InterPro" id="IPR000757">
    <property type="entry name" value="Beta-glucanase-like"/>
</dbReference>
<reference evidence="4" key="1">
    <citation type="journal article" date="2019" name="Int. J. Syst. Evol. Microbiol.">
        <title>The Global Catalogue of Microorganisms (GCM) 10K type strain sequencing project: providing services to taxonomists for standard genome sequencing and annotation.</title>
        <authorList>
            <consortium name="The Broad Institute Genomics Platform"/>
            <consortium name="The Broad Institute Genome Sequencing Center for Infectious Disease"/>
            <person name="Wu L."/>
            <person name="Ma J."/>
        </authorList>
    </citation>
    <scope>NUCLEOTIDE SEQUENCE [LARGE SCALE GENOMIC DNA]</scope>
    <source>
        <strain evidence="4">JCM 13518</strain>
    </source>
</reference>
<organism evidence="3 4">
    <name type="scientific">Aeromicrobium alkaliterrae</name>
    <dbReference type="NCBI Taxonomy" id="302168"/>
    <lineage>
        <taxon>Bacteria</taxon>
        <taxon>Bacillati</taxon>
        <taxon>Actinomycetota</taxon>
        <taxon>Actinomycetes</taxon>
        <taxon>Propionibacteriales</taxon>
        <taxon>Nocardioidaceae</taxon>
        <taxon>Aeromicrobium</taxon>
    </lineage>
</organism>
<dbReference type="InterPro" id="IPR001711">
    <property type="entry name" value="PLipase_C_Pinositol-sp_Y"/>
</dbReference>
<keyword evidence="4" id="KW-1185">Reference proteome</keyword>
<proteinExistence type="predicted"/>
<dbReference type="InterPro" id="IPR013320">
    <property type="entry name" value="ConA-like_dom_sf"/>
</dbReference>
<dbReference type="Pfam" id="PF00722">
    <property type="entry name" value="Glyco_hydro_16"/>
    <property type="match status" value="1"/>
</dbReference>
<accession>A0ABP4W0I7</accession>
<dbReference type="EMBL" id="BAAAME010000004">
    <property type="protein sequence ID" value="GAA1744164.1"/>
    <property type="molecule type" value="Genomic_DNA"/>
</dbReference>
<dbReference type="PROSITE" id="PS51762">
    <property type="entry name" value="GH16_2"/>
    <property type="match status" value="1"/>
</dbReference>
<feature type="domain" description="PI-PLC Y-box" evidence="1">
    <location>
        <begin position="196"/>
        <end position="236"/>
    </location>
</feature>